<comment type="caution">
    <text evidence="9">The sequence shown here is derived from an EMBL/GenBank/DDBJ whole genome shotgun (WGS) entry which is preliminary data.</text>
</comment>
<evidence type="ECO:0000256" key="1">
    <source>
        <dbReference type="ARBA" id="ARBA00004651"/>
    </source>
</evidence>
<organism evidence="9 10">
    <name type="scientific">Diplocloster agilis</name>
    <dbReference type="NCBI Taxonomy" id="2850323"/>
    <lineage>
        <taxon>Bacteria</taxon>
        <taxon>Bacillati</taxon>
        <taxon>Bacillota</taxon>
        <taxon>Clostridia</taxon>
        <taxon>Lachnospirales</taxon>
        <taxon>Lachnospiraceae</taxon>
        <taxon>Diplocloster</taxon>
    </lineage>
</organism>
<dbReference type="AlphaFoldDB" id="A0A949JZH2"/>
<keyword evidence="3 9" id="KW-0328">Glycosyltransferase</keyword>
<keyword evidence="4 9" id="KW-0808">Transferase</keyword>
<dbReference type="GO" id="GO:0009103">
    <property type="term" value="P:lipopolysaccharide biosynthetic process"/>
    <property type="evidence" value="ECO:0007669"/>
    <property type="project" value="UniProtKB-ARBA"/>
</dbReference>
<evidence type="ECO:0000256" key="3">
    <source>
        <dbReference type="ARBA" id="ARBA00022676"/>
    </source>
</evidence>
<protein>
    <submittedName>
        <fullName evidence="9">Glycosyltransferase family 39 protein</fullName>
        <ecNumber evidence="9">2.4.-.-</ecNumber>
    </submittedName>
</protein>
<dbReference type="Proteomes" id="UP000712157">
    <property type="component" value="Unassembled WGS sequence"/>
</dbReference>
<evidence type="ECO:0000256" key="8">
    <source>
        <dbReference type="SAM" id="Phobius"/>
    </source>
</evidence>
<feature type="transmembrane region" description="Helical" evidence="8">
    <location>
        <begin position="99"/>
        <end position="122"/>
    </location>
</feature>
<gene>
    <name evidence="9" type="ORF">KTH89_08480</name>
</gene>
<keyword evidence="7 8" id="KW-0472">Membrane</keyword>
<accession>A0A949JZH2</accession>
<feature type="transmembrane region" description="Helical" evidence="8">
    <location>
        <begin position="187"/>
        <end position="215"/>
    </location>
</feature>
<reference evidence="9" key="1">
    <citation type="submission" date="2021-06" db="EMBL/GenBank/DDBJ databases">
        <title>Description of novel taxa of the family Lachnospiraceae.</title>
        <authorList>
            <person name="Chaplin A.V."/>
            <person name="Sokolova S.R."/>
            <person name="Pikina A.P."/>
            <person name="Korzhanova M."/>
            <person name="Belova V."/>
            <person name="Korostin D."/>
            <person name="Efimov B.A."/>
        </authorList>
    </citation>
    <scope>NUCLEOTIDE SEQUENCE</scope>
    <source>
        <strain evidence="9">ASD5720</strain>
    </source>
</reference>
<dbReference type="EC" id="2.4.-.-" evidence="9"/>
<feature type="transmembrane region" description="Helical" evidence="8">
    <location>
        <begin position="14"/>
        <end position="33"/>
    </location>
</feature>
<feature type="transmembrane region" description="Helical" evidence="8">
    <location>
        <begin position="72"/>
        <end position="93"/>
    </location>
</feature>
<name>A0A949JZH2_9FIRM</name>
<comment type="subcellular location">
    <subcellularLocation>
        <location evidence="1">Cell membrane</location>
        <topology evidence="1">Multi-pass membrane protein</topology>
    </subcellularLocation>
</comment>
<evidence type="ECO:0000256" key="2">
    <source>
        <dbReference type="ARBA" id="ARBA00022475"/>
    </source>
</evidence>
<dbReference type="InterPro" id="IPR050297">
    <property type="entry name" value="LipidA_mod_glycosyltrf_83"/>
</dbReference>
<evidence type="ECO:0000313" key="9">
    <source>
        <dbReference type="EMBL" id="MBU9736572.1"/>
    </source>
</evidence>
<keyword evidence="2" id="KW-1003">Cell membrane</keyword>
<evidence type="ECO:0000256" key="7">
    <source>
        <dbReference type="ARBA" id="ARBA00023136"/>
    </source>
</evidence>
<sequence>MSHNYKWDSKKTELIFLILIFVFYLLWALVIPFGEGPDELMRYDIPKFLCKYGFIPHGEDPRIRNEIWGTSYAFSPILSYMISAVLMKITSFFTNENQYLIIAARIASCLFSTGTAFFCLKIGNKLLTKKLKWLFVFFVTLLPQFAFISSYVNCDAIAVFAVAWLIYGLILGTERVWDFRSCAFLGAGIGICLLTYYNTYGIILVIIIYCILNVLLNKDIKNKFRFILMRFLFVFAVSFLIAGWWFIRNYIIYDGDILGRSTARYYAEMFAVESLKPSNRMTPLKLGYTLKYMLIDLNWIKLTCRSFFGVFGRMTIFLNDKIYYIYYTIFLSGLFGTFIKNRTRNKKFYLLYLCMITMCIITIGISIYYSFTSDMQPQGRYCFPMLIPLCYLITLGLDNIFNKLRGRFKILTLYSLYFCLFSLSLYSLFFVVIPIYY</sequence>
<evidence type="ECO:0000313" key="10">
    <source>
        <dbReference type="Proteomes" id="UP000712157"/>
    </source>
</evidence>
<dbReference type="GO" id="GO:0005886">
    <property type="term" value="C:plasma membrane"/>
    <property type="evidence" value="ECO:0007669"/>
    <property type="project" value="UniProtKB-SubCell"/>
</dbReference>
<keyword evidence="6 8" id="KW-1133">Transmembrane helix</keyword>
<dbReference type="PANTHER" id="PTHR33908:SF11">
    <property type="entry name" value="MEMBRANE PROTEIN"/>
    <property type="match status" value="1"/>
</dbReference>
<dbReference type="PANTHER" id="PTHR33908">
    <property type="entry name" value="MANNOSYLTRANSFERASE YKCB-RELATED"/>
    <property type="match status" value="1"/>
</dbReference>
<feature type="transmembrane region" description="Helical" evidence="8">
    <location>
        <begin position="351"/>
        <end position="371"/>
    </location>
</feature>
<evidence type="ECO:0000256" key="4">
    <source>
        <dbReference type="ARBA" id="ARBA00022679"/>
    </source>
</evidence>
<feature type="transmembrane region" description="Helical" evidence="8">
    <location>
        <begin position="383"/>
        <end position="401"/>
    </location>
</feature>
<feature type="transmembrane region" description="Helical" evidence="8">
    <location>
        <begin position="322"/>
        <end position="339"/>
    </location>
</feature>
<evidence type="ECO:0000256" key="5">
    <source>
        <dbReference type="ARBA" id="ARBA00022692"/>
    </source>
</evidence>
<dbReference type="GO" id="GO:0016763">
    <property type="term" value="F:pentosyltransferase activity"/>
    <property type="evidence" value="ECO:0007669"/>
    <property type="project" value="TreeGrafter"/>
</dbReference>
<keyword evidence="10" id="KW-1185">Reference proteome</keyword>
<evidence type="ECO:0000256" key="6">
    <source>
        <dbReference type="ARBA" id="ARBA00022989"/>
    </source>
</evidence>
<keyword evidence="5 8" id="KW-0812">Transmembrane</keyword>
<dbReference type="EMBL" id="JAHQCW010000011">
    <property type="protein sequence ID" value="MBU9736572.1"/>
    <property type="molecule type" value="Genomic_DNA"/>
</dbReference>
<feature type="transmembrane region" description="Helical" evidence="8">
    <location>
        <begin position="227"/>
        <end position="247"/>
    </location>
</feature>
<feature type="transmembrane region" description="Helical" evidence="8">
    <location>
        <begin position="413"/>
        <end position="436"/>
    </location>
</feature>
<proteinExistence type="predicted"/>
<feature type="transmembrane region" description="Helical" evidence="8">
    <location>
        <begin position="134"/>
        <end position="167"/>
    </location>
</feature>
<dbReference type="RefSeq" id="WP_158346172.1">
    <property type="nucleotide sequence ID" value="NZ_JAHQCW010000011.1"/>
</dbReference>